<sequence>MDQRGSGASGKSDNYHLDRMVEDIEELRQNLNLKKMYLLAHSFGGIIAINYAKKYPQYVRGLILANATLHFLNTATLQQQIAYADSLLQVPGGHKVIPKDSLLPQFFKVSAALRKKRMGYRFLTDDIKTIALMDKIDSLYPRIIDFGTDVVTKPEKYLEYYQDYSKMSSEIVLPTLIIAGEQDHAVGVNHYKSFQFPSQKTVSIKGGHLLYYENNHAFLKAIWEFCGK</sequence>
<gene>
    <name evidence="2" type="ORF">NFI80_25540</name>
</gene>
<protein>
    <submittedName>
        <fullName evidence="2">Alpha/beta hydrolase</fullName>
    </submittedName>
</protein>
<dbReference type="PANTHER" id="PTHR43798">
    <property type="entry name" value="MONOACYLGLYCEROL LIPASE"/>
    <property type="match status" value="1"/>
</dbReference>
<feature type="domain" description="AB hydrolase-1" evidence="1">
    <location>
        <begin position="1"/>
        <end position="214"/>
    </location>
</feature>
<dbReference type="EMBL" id="CP099631">
    <property type="protein sequence ID" value="UTM21757.1"/>
    <property type="molecule type" value="Genomic_DNA"/>
</dbReference>
<proteinExistence type="predicted"/>
<accession>A0ABY5EB71</accession>
<dbReference type="Pfam" id="PF00561">
    <property type="entry name" value="Abhydrolase_1"/>
    <property type="match status" value="1"/>
</dbReference>
<dbReference type="Gene3D" id="3.40.50.1820">
    <property type="entry name" value="alpha/beta hydrolase"/>
    <property type="match status" value="1"/>
</dbReference>
<dbReference type="InterPro" id="IPR050266">
    <property type="entry name" value="AB_hydrolase_sf"/>
</dbReference>
<organism evidence="2 3">
    <name type="scientific">Dyadobacter chenhuakuii</name>
    <dbReference type="NCBI Taxonomy" id="2909339"/>
    <lineage>
        <taxon>Bacteria</taxon>
        <taxon>Pseudomonadati</taxon>
        <taxon>Bacteroidota</taxon>
        <taxon>Cytophagia</taxon>
        <taxon>Cytophagales</taxon>
        <taxon>Spirosomataceae</taxon>
        <taxon>Dyadobacter</taxon>
    </lineage>
</organism>
<dbReference type="InterPro" id="IPR000073">
    <property type="entry name" value="AB_hydrolase_1"/>
</dbReference>
<evidence type="ECO:0000313" key="2">
    <source>
        <dbReference type="EMBL" id="UTM21757.1"/>
    </source>
</evidence>
<dbReference type="GO" id="GO:0016787">
    <property type="term" value="F:hydrolase activity"/>
    <property type="evidence" value="ECO:0007669"/>
    <property type="project" value="UniProtKB-KW"/>
</dbReference>
<dbReference type="Proteomes" id="UP001055420">
    <property type="component" value="Plasmid unnamed"/>
</dbReference>
<keyword evidence="2" id="KW-0378">Hydrolase</keyword>
<geneLocation type="plasmid" evidence="2 3">
    <name>unnamed</name>
</geneLocation>
<dbReference type="SUPFAM" id="SSF53474">
    <property type="entry name" value="alpha/beta-Hydrolases"/>
    <property type="match status" value="1"/>
</dbReference>
<keyword evidence="3" id="KW-1185">Reference proteome</keyword>
<name>A0ABY5EB71_9BACT</name>
<dbReference type="RefSeq" id="WP_254414199.1">
    <property type="nucleotide sequence ID" value="NZ_CP099631.1"/>
</dbReference>
<evidence type="ECO:0000259" key="1">
    <source>
        <dbReference type="Pfam" id="PF00561"/>
    </source>
</evidence>
<dbReference type="PANTHER" id="PTHR43798:SF28">
    <property type="entry name" value="AB HYDROLASE-1 DOMAIN-CONTAINING PROTEIN"/>
    <property type="match status" value="1"/>
</dbReference>
<dbReference type="InterPro" id="IPR029058">
    <property type="entry name" value="AB_hydrolase_fold"/>
</dbReference>
<evidence type="ECO:0000313" key="3">
    <source>
        <dbReference type="Proteomes" id="UP001055420"/>
    </source>
</evidence>
<reference evidence="2" key="1">
    <citation type="submission" date="2022-06" db="EMBL/GenBank/DDBJ databases">
        <title>Novel species in genus Dyadobacter.</title>
        <authorList>
            <person name="Ma C."/>
        </authorList>
    </citation>
    <scope>NUCLEOTIDE SEQUENCE</scope>
    <source>
        <strain evidence="2">CY22</strain>
        <plasmid evidence="2">unnamed</plasmid>
    </source>
</reference>
<keyword evidence="2" id="KW-0614">Plasmid</keyword>